<gene>
    <name evidence="7" type="ORF">THMIRHAT_02780</name>
</gene>
<dbReference type="InterPro" id="IPR050469">
    <property type="entry name" value="Diguanylate_Cyclase"/>
</dbReference>
<dbReference type="PROSITE" id="PS50113">
    <property type="entry name" value="PAC"/>
    <property type="match status" value="1"/>
</dbReference>
<dbReference type="GO" id="GO:0005886">
    <property type="term" value="C:plasma membrane"/>
    <property type="evidence" value="ECO:0007669"/>
    <property type="project" value="TreeGrafter"/>
</dbReference>
<organism evidence="7 8">
    <name type="scientific">Thiosulfativibrio zosterae</name>
    <dbReference type="NCBI Taxonomy" id="2675053"/>
    <lineage>
        <taxon>Bacteria</taxon>
        <taxon>Pseudomonadati</taxon>
        <taxon>Pseudomonadota</taxon>
        <taxon>Gammaproteobacteria</taxon>
        <taxon>Thiotrichales</taxon>
        <taxon>Piscirickettsiaceae</taxon>
        <taxon>Thiosulfativibrio</taxon>
    </lineage>
</organism>
<dbReference type="GO" id="GO:0043709">
    <property type="term" value="P:cell adhesion involved in single-species biofilm formation"/>
    <property type="evidence" value="ECO:0007669"/>
    <property type="project" value="TreeGrafter"/>
</dbReference>
<dbReference type="NCBIfam" id="TIGR00254">
    <property type="entry name" value="GGDEF"/>
    <property type="match status" value="1"/>
</dbReference>
<dbReference type="CDD" id="cd00130">
    <property type="entry name" value="PAS"/>
    <property type="match status" value="1"/>
</dbReference>
<dbReference type="Pfam" id="PF13426">
    <property type="entry name" value="PAS_9"/>
    <property type="match status" value="1"/>
</dbReference>
<name>A0A6F8PKA6_9GAMM</name>
<keyword evidence="4" id="KW-0472">Membrane</keyword>
<comment type="catalytic activity">
    <reaction evidence="3">
        <text>2 GTP = 3',3'-c-di-GMP + 2 diphosphate</text>
        <dbReference type="Rhea" id="RHEA:24898"/>
        <dbReference type="ChEBI" id="CHEBI:33019"/>
        <dbReference type="ChEBI" id="CHEBI:37565"/>
        <dbReference type="ChEBI" id="CHEBI:58805"/>
        <dbReference type="EC" id="2.7.7.65"/>
    </reaction>
</comment>
<evidence type="ECO:0000256" key="1">
    <source>
        <dbReference type="ARBA" id="ARBA00001946"/>
    </source>
</evidence>
<dbReference type="SUPFAM" id="SSF53850">
    <property type="entry name" value="Periplasmic binding protein-like II"/>
    <property type="match status" value="2"/>
</dbReference>
<dbReference type="Proteomes" id="UP000501466">
    <property type="component" value="Chromosome"/>
</dbReference>
<dbReference type="Gene3D" id="3.30.70.270">
    <property type="match status" value="1"/>
</dbReference>
<evidence type="ECO:0000313" key="7">
    <source>
        <dbReference type="EMBL" id="BBP42532.1"/>
    </source>
</evidence>
<keyword evidence="4" id="KW-0812">Transmembrane</keyword>
<dbReference type="InterPro" id="IPR043128">
    <property type="entry name" value="Rev_trsase/Diguanyl_cyclase"/>
</dbReference>
<dbReference type="CDD" id="cd01949">
    <property type="entry name" value="GGDEF"/>
    <property type="match status" value="1"/>
</dbReference>
<dbReference type="NCBIfam" id="TIGR00229">
    <property type="entry name" value="sensory_box"/>
    <property type="match status" value="1"/>
</dbReference>
<keyword evidence="8" id="KW-1185">Reference proteome</keyword>
<dbReference type="InterPro" id="IPR000700">
    <property type="entry name" value="PAS-assoc_C"/>
</dbReference>
<dbReference type="InterPro" id="IPR035965">
    <property type="entry name" value="PAS-like_dom_sf"/>
</dbReference>
<feature type="domain" description="PAC" evidence="5">
    <location>
        <begin position="668"/>
        <end position="720"/>
    </location>
</feature>
<evidence type="ECO:0000256" key="2">
    <source>
        <dbReference type="ARBA" id="ARBA00012528"/>
    </source>
</evidence>
<dbReference type="GO" id="GO:0052621">
    <property type="term" value="F:diguanylate cyclase activity"/>
    <property type="evidence" value="ECO:0007669"/>
    <property type="project" value="UniProtKB-EC"/>
</dbReference>
<dbReference type="EC" id="2.7.7.65" evidence="2"/>
<dbReference type="InterPro" id="IPR029787">
    <property type="entry name" value="Nucleotide_cyclase"/>
</dbReference>
<accession>A0A6F8PKA6</accession>
<dbReference type="KEGG" id="tzo:THMIRHAT_02780"/>
<protein>
    <recommendedName>
        <fullName evidence="2">diguanylate cyclase</fullName>
        <ecNumber evidence="2">2.7.7.65</ecNumber>
    </recommendedName>
</protein>
<dbReference type="Pfam" id="PF09084">
    <property type="entry name" value="NMT1"/>
    <property type="match status" value="1"/>
</dbReference>
<dbReference type="EMBL" id="AP021888">
    <property type="protein sequence ID" value="BBP42532.1"/>
    <property type="molecule type" value="Genomic_DNA"/>
</dbReference>
<dbReference type="Pfam" id="PF00990">
    <property type="entry name" value="GGDEF"/>
    <property type="match status" value="1"/>
</dbReference>
<dbReference type="GO" id="GO:1902201">
    <property type="term" value="P:negative regulation of bacterial-type flagellum-dependent cell motility"/>
    <property type="evidence" value="ECO:0007669"/>
    <property type="project" value="TreeGrafter"/>
</dbReference>
<proteinExistence type="predicted"/>
<keyword evidence="4" id="KW-1133">Transmembrane helix</keyword>
<evidence type="ECO:0000313" key="8">
    <source>
        <dbReference type="Proteomes" id="UP000501466"/>
    </source>
</evidence>
<sequence length="887" mass="100799">MMGLLFISSFAYADQMLVPESSSSAEPQELQKITLQINWNHQFQFAGFYAAIKQGYYKELGLDLSVRAWQPGMVVTDEVVSGRADFGVGYSTQVADYIKGKSLKLIMSSFQYSPMILLSHEPVTDLGQLGGKRVMHSDNLQILGVLNKARSLATEPIVSVSPSANLQDFVTHKVDFYAAYSTNEPFRLKQMGVTFYTVDPKMYGIQSYADLVVTSEKLAQLQPAMVQKFRQASIKGWSYALGHKEEMVDYIIANYPVVKTRDALLFEAQQTERFVKTGATPIGNVEIAKLLATASEAYEVGMISRSELLSFKPENFIFNDSNYLFTPEELNYLKDNPVIRVGSDPDWEPFEFVNDQQQPSGVSVEYFKLFEKQLGVKFEFNTTKTWSEVVEGAKKGEYDIYSCAVATPERKKYMNFTAPYLSFPMVLIGGANAPYIEDYSHLNGQVVSVVKGYWSHEFLTKYFPDIKLLLVNNVQEGLEAVVQGKAFVYSGNLGVVNYSIQRHGLSGLHVVGQASDRFELAIGVQANNPVLLSIMQKVLANVTQEDRQKIFDKWFHLELVQRLDTAQIYKIIFVVGLVVLLMLVWGLFFRYQKNKKQDYINQIHELTYASLIEVEKFHTVWASQAYQALTGYSMDELLQTNYFTMADKEMTESQKHAIARQVLGGNAWTGEVVGLKKNGESYSVELTLTPQKNIWGKVTQVWATRVDITDKKRIEQLAILDDLTGTYNRRYFNEKIVEEVNRSKRDQKTLAVAMFDIDHFKMINDHYGHQRGDEVLKAVSDVIKESFHRSNEFCFRMGGEEFLVLSSFKTEVEFMDYLIQLKNKVESLKIENPLAREPYLTISVGAGFWTTEEIPFPDQIYHSVDAALYEAKANGRNQVVMTALKSE</sequence>
<feature type="transmembrane region" description="Helical" evidence="4">
    <location>
        <begin position="568"/>
        <end position="589"/>
    </location>
</feature>
<evidence type="ECO:0000259" key="6">
    <source>
        <dbReference type="PROSITE" id="PS50887"/>
    </source>
</evidence>
<dbReference type="AlphaFoldDB" id="A0A6F8PKA6"/>
<dbReference type="InterPro" id="IPR000160">
    <property type="entry name" value="GGDEF_dom"/>
</dbReference>
<dbReference type="InterPro" id="IPR001638">
    <property type="entry name" value="Solute-binding_3/MltF_N"/>
</dbReference>
<dbReference type="PANTHER" id="PTHR45138">
    <property type="entry name" value="REGULATORY COMPONENTS OF SENSORY TRANSDUCTION SYSTEM"/>
    <property type="match status" value="1"/>
</dbReference>
<dbReference type="Gene3D" id="3.30.450.20">
    <property type="entry name" value="PAS domain"/>
    <property type="match status" value="1"/>
</dbReference>
<comment type="cofactor">
    <cofactor evidence="1">
        <name>Mg(2+)</name>
        <dbReference type="ChEBI" id="CHEBI:18420"/>
    </cofactor>
</comment>
<dbReference type="SUPFAM" id="SSF55785">
    <property type="entry name" value="PYP-like sensor domain (PAS domain)"/>
    <property type="match status" value="1"/>
</dbReference>
<reference evidence="8" key="1">
    <citation type="submission" date="2019-11" db="EMBL/GenBank/DDBJ databases">
        <title>Isolation and characterization of two novel species in the genus Thiomicrorhabdus.</title>
        <authorList>
            <person name="Mochizuki J."/>
            <person name="Kojima H."/>
            <person name="Fukui M."/>
        </authorList>
    </citation>
    <scope>NUCLEOTIDE SEQUENCE [LARGE SCALE GENOMIC DNA]</scope>
    <source>
        <strain evidence="8">AkT22</strain>
    </source>
</reference>
<dbReference type="SMART" id="SM00267">
    <property type="entry name" value="GGDEF"/>
    <property type="match status" value="1"/>
</dbReference>
<feature type="domain" description="GGDEF" evidence="6">
    <location>
        <begin position="748"/>
        <end position="884"/>
    </location>
</feature>
<dbReference type="InterPro" id="IPR015168">
    <property type="entry name" value="SsuA/THI5"/>
</dbReference>
<dbReference type="PANTHER" id="PTHR45138:SF9">
    <property type="entry name" value="DIGUANYLATE CYCLASE DGCM-RELATED"/>
    <property type="match status" value="1"/>
</dbReference>
<evidence type="ECO:0000256" key="3">
    <source>
        <dbReference type="ARBA" id="ARBA00034247"/>
    </source>
</evidence>
<dbReference type="SUPFAM" id="SSF55073">
    <property type="entry name" value="Nucleotide cyclase"/>
    <property type="match status" value="1"/>
</dbReference>
<dbReference type="Pfam" id="PF00497">
    <property type="entry name" value="SBP_bac_3"/>
    <property type="match status" value="1"/>
</dbReference>
<evidence type="ECO:0000259" key="5">
    <source>
        <dbReference type="PROSITE" id="PS50113"/>
    </source>
</evidence>
<evidence type="ECO:0000256" key="4">
    <source>
        <dbReference type="SAM" id="Phobius"/>
    </source>
</evidence>
<dbReference type="InterPro" id="IPR000014">
    <property type="entry name" value="PAS"/>
</dbReference>
<dbReference type="CDD" id="cd01007">
    <property type="entry name" value="PBP2_BvgS_HisK_like"/>
    <property type="match status" value="1"/>
</dbReference>
<dbReference type="FunFam" id="3.30.70.270:FF:000001">
    <property type="entry name" value="Diguanylate cyclase domain protein"/>
    <property type="match status" value="1"/>
</dbReference>
<dbReference type="Gene3D" id="3.40.190.10">
    <property type="entry name" value="Periplasmic binding protein-like II"/>
    <property type="match status" value="4"/>
</dbReference>
<dbReference type="SMART" id="SM00062">
    <property type="entry name" value="PBPb"/>
    <property type="match status" value="1"/>
</dbReference>
<dbReference type="PROSITE" id="PS50887">
    <property type="entry name" value="GGDEF"/>
    <property type="match status" value="1"/>
</dbReference>